<dbReference type="InterPro" id="IPR008967">
    <property type="entry name" value="p53-like_TF_DNA-bd_sf"/>
</dbReference>
<dbReference type="InterPro" id="IPR002909">
    <property type="entry name" value="IPT_dom"/>
</dbReference>
<dbReference type="Proteomes" id="UP000694865">
    <property type="component" value="Unplaced"/>
</dbReference>
<accession>A0ABM0MMD7</accession>
<dbReference type="Pfam" id="PF16179">
    <property type="entry name" value="RHD_dimer"/>
    <property type="match status" value="1"/>
</dbReference>
<feature type="region of interest" description="Disordered" evidence="9">
    <location>
        <begin position="503"/>
        <end position="524"/>
    </location>
</feature>
<dbReference type="Gene3D" id="2.60.40.340">
    <property type="entry name" value="Rel homology domain (RHD), DNA-binding domain"/>
    <property type="match status" value="1"/>
</dbReference>
<dbReference type="GeneID" id="100303564"/>
<feature type="domain" description="RHD" evidence="10">
    <location>
        <begin position="111"/>
        <end position="291"/>
    </location>
</feature>
<dbReference type="SMART" id="SM00429">
    <property type="entry name" value="IPT"/>
    <property type="match status" value="1"/>
</dbReference>
<dbReference type="PANTHER" id="PTHR12533:SF7">
    <property type="entry name" value="NFAT NUCLEAR FACTOR, ISOFORM B"/>
    <property type="match status" value="1"/>
</dbReference>
<dbReference type="PRINTS" id="PR01789">
    <property type="entry name" value="NUCFACTORATC"/>
</dbReference>
<feature type="compositionally biased region" description="Polar residues" evidence="9">
    <location>
        <begin position="435"/>
        <end position="444"/>
    </location>
</feature>
<evidence type="ECO:0000256" key="3">
    <source>
        <dbReference type="ARBA" id="ARBA00022490"/>
    </source>
</evidence>
<keyword evidence="7" id="KW-0804">Transcription</keyword>
<dbReference type="RefSeq" id="XP_006821178.1">
    <property type="nucleotide sequence ID" value="XM_006821115.1"/>
</dbReference>
<evidence type="ECO:0000256" key="7">
    <source>
        <dbReference type="ARBA" id="ARBA00023163"/>
    </source>
</evidence>
<evidence type="ECO:0000259" key="10">
    <source>
        <dbReference type="PROSITE" id="PS50254"/>
    </source>
</evidence>
<feature type="compositionally biased region" description="Low complexity" evidence="9">
    <location>
        <begin position="53"/>
        <end position="62"/>
    </location>
</feature>
<keyword evidence="5" id="KW-0805">Transcription regulation</keyword>
<dbReference type="InterPro" id="IPR008366">
    <property type="entry name" value="NFAT"/>
</dbReference>
<evidence type="ECO:0000256" key="4">
    <source>
        <dbReference type="ARBA" id="ARBA00022553"/>
    </source>
</evidence>
<dbReference type="PANTHER" id="PTHR12533">
    <property type="entry name" value="NFAT"/>
    <property type="match status" value="1"/>
</dbReference>
<keyword evidence="11" id="KW-1185">Reference proteome</keyword>
<dbReference type="InterPro" id="IPR011539">
    <property type="entry name" value="RHD_DNA_bind_dom"/>
</dbReference>
<evidence type="ECO:0000256" key="8">
    <source>
        <dbReference type="ARBA" id="ARBA00023242"/>
    </source>
</evidence>
<evidence type="ECO:0000256" key="2">
    <source>
        <dbReference type="ARBA" id="ARBA00004496"/>
    </source>
</evidence>
<feature type="compositionally biased region" description="Basic and acidic residues" evidence="9">
    <location>
        <begin position="415"/>
        <end position="434"/>
    </location>
</feature>
<evidence type="ECO:0000313" key="12">
    <source>
        <dbReference type="RefSeq" id="XP_006821178.1"/>
    </source>
</evidence>
<organism evidence="11 12">
    <name type="scientific">Saccoglossus kowalevskii</name>
    <name type="common">Acorn worm</name>
    <dbReference type="NCBI Taxonomy" id="10224"/>
    <lineage>
        <taxon>Eukaryota</taxon>
        <taxon>Metazoa</taxon>
        <taxon>Hemichordata</taxon>
        <taxon>Enteropneusta</taxon>
        <taxon>Harrimaniidae</taxon>
        <taxon>Saccoglossus</taxon>
    </lineage>
</organism>
<keyword evidence="3" id="KW-0963">Cytoplasm</keyword>
<feature type="region of interest" description="Disordered" evidence="9">
    <location>
        <begin position="93"/>
        <end position="113"/>
    </location>
</feature>
<keyword evidence="8" id="KW-0539">Nucleus</keyword>
<sequence length="580" mass="63657">MSPSSGYLSAMDELDGESLQELMSLTDENSIASLAELMESELPSKRKCRRLSLDQSSPSSPSESEDSPVFESDGAVASPTCFAFSKTILKNGEETSSQECAMETNPPVKPMKEPSLNVPFPSKENGIELKVLVQPESHHRARYQTEGSRGCVKDESQNAFPTVKLLGCNKPVALQVFIGNDSGKVKPHGFYQASRVCGRNNTPCEEKTIDATTVIEMFFDPAEDMVVSVDCVGIMKLRNADVEHKGLTLPRSKKRSTKARMVFRVNIPKDDGTYRTLQVASSQIACTQPTGMPEIMKKSLSSCSVKGGEELFVLGKNFVRGTTVKFQEICDDQIVWEESAKLDKENFQHNHLVCCIPPYKSQDISTSVEVSLVITTGNGRESDSQQFTYTPLSVADADAAQVRTEQYEAQMCTGNERKTSTEVESVKSRTEVPQHDQSLQSGNDSSFAEQLKMVALLATGQTNLNSGNGLAQKVMSVVNKHKQHQQSQHQQAILQQQQSYLGDGNQNKAADETREATSVQQTNLKAKQADQNQIIFPVDVDSDLDAILANLHQVAAALSSGDSQVSNVMLNQPNQRTLLW</sequence>
<dbReference type="InterPro" id="IPR014756">
    <property type="entry name" value="Ig_E-set"/>
</dbReference>
<name>A0ABM0MMD7_SACKO</name>
<evidence type="ECO:0000256" key="5">
    <source>
        <dbReference type="ARBA" id="ARBA00023015"/>
    </source>
</evidence>
<proteinExistence type="predicted"/>
<evidence type="ECO:0000256" key="1">
    <source>
        <dbReference type="ARBA" id="ARBA00004123"/>
    </source>
</evidence>
<dbReference type="Gene3D" id="2.60.40.10">
    <property type="entry name" value="Immunoglobulins"/>
    <property type="match status" value="1"/>
</dbReference>
<protein>
    <submittedName>
        <fullName evidence="12">Nuclear factor of activated T-cells-like isoform X1</fullName>
    </submittedName>
</protein>
<feature type="region of interest" description="Disordered" evidence="9">
    <location>
        <begin position="413"/>
        <end position="444"/>
    </location>
</feature>
<dbReference type="InterPro" id="IPR013783">
    <property type="entry name" value="Ig-like_fold"/>
</dbReference>
<dbReference type="Pfam" id="PF00554">
    <property type="entry name" value="RHD_DNA_bind"/>
    <property type="match status" value="1"/>
</dbReference>
<evidence type="ECO:0000256" key="6">
    <source>
        <dbReference type="ARBA" id="ARBA00023125"/>
    </source>
</evidence>
<evidence type="ECO:0000313" key="11">
    <source>
        <dbReference type="Proteomes" id="UP000694865"/>
    </source>
</evidence>
<dbReference type="PROSITE" id="PS50254">
    <property type="entry name" value="REL_2"/>
    <property type="match status" value="1"/>
</dbReference>
<dbReference type="InterPro" id="IPR037059">
    <property type="entry name" value="RHD_DNA_bind_dom_sf"/>
</dbReference>
<keyword evidence="4" id="KW-0597">Phosphoprotein</keyword>
<comment type="subcellular location">
    <subcellularLocation>
        <location evidence="2">Cytoplasm</location>
    </subcellularLocation>
    <subcellularLocation>
        <location evidence="1">Nucleus</location>
    </subcellularLocation>
</comment>
<feature type="region of interest" description="Disordered" evidence="9">
    <location>
        <begin position="43"/>
        <end position="72"/>
    </location>
</feature>
<gene>
    <name evidence="12" type="primary">nfat-like</name>
</gene>
<dbReference type="InterPro" id="IPR032397">
    <property type="entry name" value="RHD_dimer"/>
</dbReference>
<dbReference type="SUPFAM" id="SSF49417">
    <property type="entry name" value="p53-like transcription factors"/>
    <property type="match status" value="1"/>
</dbReference>
<keyword evidence="6" id="KW-0238">DNA-binding</keyword>
<evidence type="ECO:0000256" key="9">
    <source>
        <dbReference type="SAM" id="MobiDB-lite"/>
    </source>
</evidence>
<reference evidence="12" key="1">
    <citation type="submission" date="2025-08" db="UniProtKB">
        <authorList>
            <consortium name="RefSeq"/>
        </authorList>
    </citation>
    <scope>IDENTIFICATION</scope>
    <source>
        <tissue evidence="12">Testes</tissue>
    </source>
</reference>
<dbReference type="SUPFAM" id="SSF81296">
    <property type="entry name" value="E set domains"/>
    <property type="match status" value="1"/>
</dbReference>